<gene>
    <name evidence="1" type="ORF">HPB47_014145</name>
</gene>
<evidence type="ECO:0000313" key="1">
    <source>
        <dbReference type="EMBL" id="KAG0444124.1"/>
    </source>
</evidence>
<keyword evidence="2" id="KW-1185">Reference proteome</keyword>
<sequence length="109" mass="12308">MNTVTKKTSLGSRKEDDEHARLFVRAFVHHVDINSEAENSNSYIDSTEAVPCFQNEYRNDLNGNPSRHRNPVDIWVRPIVITSVKVPRESTKPITSTVAFTIAKVIDIA</sequence>
<reference evidence="1 2" key="1">
    <citation type="journal article" date="2020" name="Cell">
        <title>Large-Scale Comparative Analyses of Tick Genomes Elucidate Their Genetic Diversity and Vector Capacities.</title>
        <authorList>
            <consortium name="Tick Genome and Microbiome Consortium (TIGMIC)"/>
            <person name="Jia N."/>
            <person name="Wang J."/>
            <person name="Shi W."/>
            <person name="Du L."/>
            <person name="Sun Y."/>
            <person name="Zhan W."/>
            <person name="Jiang J.F."/>
            <person name="Wang Q."/>
            <person name="Zhang B."/>
            <person name="Ji P."/>
            <person name="Bell-Sakyi L."/>
            <person name="Cui X.M."/>
            <person name="Yuan T.T."/>
            <person name="Jiang B.G."/>
            <person name="Yang W.F."/>
            <person name="Lam T.T."/>
            <person name="Chang Q.C."/>
            <person name="Ding S.J."/>
            <person name="Wang X.J."/>
            <person name="Zhu J.G."/>
            <person name="Ruan X.D."/>
            <person name="Zhao L."/>
            <person name="Wei J.T."/>
            <person name="Ye R.Z."/>
            <person name="Que T.C."/>
            <person name="Du C.H."/>
            <person name="Zhou Y.H."/>
            <person name="Cheng J.X."/>
            <person name="Dai P.F."/>
            <person name="Guo W.B."/>
            <person name="Han X.H."/>
            <person name="Huang E.J."/>
            <person name="Li L.F."/>
            <person name="Wei W."/>
            <person name="Gao Y.C."/>
            <person name="Liu J.Z."/>
            <person name="Shao H.Z."/>
            <person name="Wang X."/>
            <person name="Wang C.C."/>
            <person name="Yang T.C."/>
            <person name="Huo Q.B."/>
            <person name="Li W."/>
            <person name="Chen H.Y."/>
            <person name="Chen S.E."/>
            <person name="Zhou L.G."/>
            <person name="Ni X.B."/>
            <person name="Tian J.H."/>
            <person name="Sheng Y."/>
            <person name="Liu T."/>
            <person name="Pan Y.S."/>
            <person name="Xia L.Y."/>
            <person name="Li J."/>
            <person name="Zhao F."/>
            <person name="Cao W.C."/>
        </authorList>
    </citation>
    <scope>NUCLEOTIDE SEQUENCE [LARGE SCALE GENOMIC DNA]</scope>
    <source>
        <strain evidence="1">Iper-2018</strain>
    </source>
</reference>
<comment type="caution">
    <text evidence="1">The sequence shown here is derived from an EMBL/GenBank/DDBJ whole genome shotgun (WGS) entry which is preliminary data.</text>
</comment>
<accession>A0AC60QX09</accession>
<organism evidence="1 2">
    <name type="scientific">Ixodes persulcatus</name>
    <name type="common">Taiga tick</name>
    <dbReference type="NCBI Taxonomy" id="34615"/>
    <lineage>
        <taxon>Eukaryota</taxon>
        <taxon>Metazoa</taxon>
        <taxon>Ecdysozoa</taxon>
        <taxon>Arthropoda</taxon>
        <taxon>Chelicerata</taxon>
        <taxon>Arachnida</taxon>
        <taxon>Acari</taxon>
        <taxon>Parasitiformes</taxon>
        <taxon>Ixodida</taxon>
        <taxon>Ixodoidea</taxon>
        <taxon>Ixodidae</taxon>
        <taxon>Ixodinae</taxon>
        <taxon>Ixodes</taxon>
    </lineage>
</organism>
<dbReference type="Proteomes" id="UP000805193">
    <property type="component" value="Unassembled WGS sequence"/>
</dbReference>
<name>A0AC60QX09_IXOPE</name>
<evidence type="ECO:0000313" key="2">
    <source>
        <dbReference type="Proteomes" id="UP000805193"/>
    </source>
</evidence>
<protein>
    <submittedName>
        <fullName evidence="1">Uncharacterized protein</fullName>
    </submittedName>
</protein>
<dbReference type="EMBL" id="JABSTQ010002446">
    <property type="protein sequence ID" value="KAG0444124.1"/>
    <property type="molecule type" value="Genomic_DNA"/>
</dbReference>
<proteinExistence type="predicted"/>